<dbReference type="PROSITE" id="PS01081">
    <property type="entry name" value="HTH_TETR_1"/>
    <property type="match status" value="1"/>
</dbReference>
<dbReference type="GO" id="GO:0003700">
    <property type="term" value="F:DNA-binding transcription factor activity"/>
    <property type="evidence" value="ECO:0007669"/>
    <property type="project" value="TreeGrafter"/>
</dbReference>
<dbReference type="InterPro" id="IPR050109">
    <property type="entry name" value="HTH-type_TetR-like_transc_reg"/>
</dbReference>
<gene>
    <name evidence="6" type="ORF">KCG34_03905</name>
</gene>
<dbReference type="RefSeq" id="WP_211939090.1">
    <property type="nucleotide sequence ID" value="NZ_CP073078.1"/>
</dbReference>
<sequence>MTLTAVQPVKSARKAKGDGHLRRAEILRAAETIFVRDGYQGATIRKIADEVGVSSTALYMHFRDKDEILLEIAETMVGQLLASNTEIAGRPLDAVTKVRLMLAAYMRFGLENPNAYRLVYLAKSDEEGGPQNERLTDISARCYEAFHGAVAEIEADGRLGVGKSDIAAHVLWSACHGLVALRITRTQLAWEDNEVLMSTMLDGIFDGLLTR</sequence>
<keyword evidence="2 4" id="KW-0238">DNA-binding</keyword>
<dbReference type="PRINTS" id="PR00455">
    <property type="entry name" value="HTHTETR"/>
</dbReference>
<dbReference type="InterPro" id="IPR001647">
    <property type="entry name" value="HTH_TetR"/>
</dbReference>
<feature type="DNA-binding region" description="H-T-H motif" evidence="4">
    <location>
        <begin position="43"/>
        <end position="62"/>
    </location>
</feature>
<dbReference type="Pfam" id="PF13305">
    <property type="entry name" value="TetR_C_33"/>
    <property type="match status" value="1"/>
</dbReference>
<evidence type="ECO:0000313" key="7">
    <source>
        <dbReference type="Proteomes" id="UP000676409"/>
    </source>
</evidence>
<dbReference type="PANTHER" id="PTHR30055:SF187">
    <property type="entry name" value="TRANSCRIPTIONAL REGULATORY PROTEIN"/>
    <property type="match status" value="1"/>
</dbReference>
<keyword evidence="7" id="KW-1185">Reference proteome</keyword>
<dbReference type="InterPro" id="IPR025996">
    <property type="entry name" value="MT1864/Rv1816-like_C"/>
</dbReference>
<dbReference type="InterPro" id="IPR023772">
    <property type="entry name" value="DNA-bd_HTH_TetR-type_CS"/>
</dbReference>
<organism evidence="6 7">
    <name type="scientific">Phenylobacterium montanum</name>
    <dbReference type="NCBI Taxonomy" id="2823693"/>
    <lineage>
        <taxon>Bacteria</taxon>
        <taxon>Pseudomonadati</taxon>
        <taxon>Pseudomonadota</taxon>
        <taxon>Alphaproteobacteria</taxon>
        <taxon>Caulobacterales</taxon>
        <taxon>Caulobacteraceae</taxon>
        <taxon>Phenylobacterium</taxon>
    </lineage>
</organism>
<dbReference type="GO" id="GO:0000976">
    <property type="term" value="F:transcription cis-regulatory region binding"/>
    <property type="evidence" value="ECO:0007669"/>
    <property type="project" value="TreeGrafter"/>
</dbReference>
<dbReference type="Pfam" id="PF00440">
    <property type="entry name" value="TetR_N"/>
    <property type="match status" value="1"/>
</dbReference>
<dbReference type="SUPFAM" id="SSF46689">
    <property type="entry name" value="Homeodomain-like"/>
    <property type="match status" value="1"/>
</dbReference>
<dbReference type="Gene3D" id="1.10.357.10">
    <property type="entry name" value="Tetracycline Repressor, domain 2"/>
    <property type="match status" value="1"/>
</dbReference>
<dbReference type="InterPro" id="IPR036271">
    <property type="entry name" value="Tet_transcr_reg_TetR-rel_C_sf"/>
</dbReference>
<evidence type="ECO:0000256" key="1">
    <source>
        <dbReference type="ARBA" id="ARBA00023015"/>
    </source>
</evidence>
<dbReference type="SUPFAM" id="SSF48498">
    <property type="entry name" value="Tetracyclin repressor-like, C-terminal domain"/>
    <property type="match status" value="1"/>
</dbReference>
<evidence type="ECO:0000256" key="3">
    <source>
        <dbReference type="ARBA" id="ARBA00023163"/>
    </source>
</evidence>
<dbReference type="EMBL" id="CP073078">
    <property type="protein sequence ID" value="QUD89040.1"/>
    <property type="molecule type" value="Genomic_DNA"/>
</dbReference>
<dbReference type="AlphaFoldDB" id="A0A975IVR3"/>
<reference evidence="6" key="1">
    <citation type="submission" date="2021-04" db="EMBL/GenBank/DDBJ databases">
        <title>The complete genome sequence of Caulobacter sp. S6.</title>
        <authorList>
            <person name="Tang Y."/>
            <person name="Ouyang W."/>
            <person name="Liu Q."/>
            <person name="Huang B."/>
            <person name="Guo Z."/>
            <person name="Lei P."/>
        </authorList>
    </citation>
    <scope>NUCLEOTIDE SEQUENCE</scope>
    <source>
        <strain evidence="6">S6</strain>
    </source>
</reference>
<dbReference type="Proteomes" id="UP000676409">
    <property type="component" value="Chromosome"/>
</dbReference>
<keyword evidence="1" id="KW-0805">Transcription regulation</keyword>
<dbReference type="InterPro" id="IPR009057">
    <property type="entry name" value="Homeodomain-like_sf"/>
</dbReference>
<dbReference type="PANTHER" id="PTHR30055">
    <property type="entry name" value="HTH-TYPE TRANSCRIPTIONAL REGULATOR RUTR"/>
    <property type="match status" value="1"/>
</dbReference>
<dbReference type="KEGG" id="caul:KCG34_03905"/>
<evidence type="ECO:0000313" key="6">
    <source>
        <dbReference type="EMBL" id="QUD89040.1"/>
    </source>
</evidence>
<feature type="domain" description="HTH tetR-type" evidence="5">
    <location>
        <begin position="20"/>
        <end position="80"/>
    </location>
</feature>
<dbReference type="PROSITE" id="PS50977">
    <property type="entry name" value="HTH_TETR_2"/>
    <property type="match status" value="1"/>
</dbReference>
<accession>A0A975IVR3</accession>
<evidence type="ECO:0000259" key="5">
    <source>
        <dbReference type="PROSITE" id="PS50977"/>
    </source>
</evidence>
<proteinExistence type="predicted"/>
<protein>
    <submittedName>
        <fullName evidence="6">TetR/AcrR family transcriptional regulator</fullName>
    </submittedName>
</protein>
<keyword evidence="3" id="KW-0804">Transcription</keyword>
<evidence type="ECO:0000256" key="4">
    <source>
        <dbReference type="PROSITE-ProRule" id="PRU00335"/>
    </source>
</evidence>
<evidence type="ECO:0000256" key="2">
    <source>
        <dbReference type="ARBA" id="ARBA00023125"/>
    </source>
</evidence>
<name>A0A975IVR3_9CAUL</name>